<gene>
    <name evidence="2" type="ORF">GCM10022395_37030</name>
</gene>
<reference evidence="3" key="1">
    <citation type="journal article" date="2019" name="Int. J. Syst. Evol. Microbiol.">
        <title>The Global Catalogue of Microorganisms (GCM) 10K type strain sequencing project: providing services to taxonomists for standard genome sequencing and annotation.</title>
        <authorList>
            <consortium name="The Broad Institute Genomics Platform"/>
            <consortium name="The Broad Institute Genome Sequencing Center for Infectious Disease"/>
            <person name="Wu L."/>
            <person name="Ma J."/>
        </authorList>
    </citation>
    <scope>NUCLEOTIDE SEQUENCE [LARGE SCALE GENOMIC DNA]</scope>
    <source>
        <strain evidence="3">JCM 17111</strain>
    </source>
</reference>
<keyword evidence="3" id="KW-1185">Reference proteome</keyword>
<proteinExistence type="predicted"/>
<organism evidence="2 3">
    <name type="scientific">Snuella lapsa</name>
    <dbReference type="NCBI Taxonomy" id="870481"/>
    <lineage>
        <taxon>Bacteria</taxon>
        <taxon>Pseudomonadati</taxon>
        <taxon>Bacteroidota</taxon>
        <taxon>Flavobacteriia</taxon>
        <taxon>Flavobacteriales</taxon>
        <taxon>Flavobacteriaceae</taxon>
        <taxon>Snuella</taxon>
    </lineage>
</organism>
<keyword evidence="1" id="KW-0732">Signal</keyword>
<evidence type="ECO:0000313" key="2">
    <source>
        <dbReference type="EMBL" id="GAA3585608.1"/>
    </source>
</evidence>
<dbReference type="EMBL" id="BAABCY010000105">
    <property type="protein sequence ID" value="GAA3585608.1"/>
    <property type="molecule type" value="Genomic_DNA"/>
</dbReference>
<feature type="signal peptide" evidence="1">
    <location>
        <begin position="1"/>
        <end position="21"/>
    </location>
</feature>
<feature type="chain" id="PRO_5046060934" description="Curlin associated repeat-containing protein" evidence="1">
    <location>
        <begin position="22"/>
        <end position="176"/>
    </location>
</feature>
<dbReference type="Proteomes" id="UP001500954">
    <property type="component" value="Unassembled WGS sequence"/>
</dbReference>
<accession>A0ABP6YQS7</accession>
<sequence>MKIHPALIALMLFICFSTSLAFSQELSGDYGTNNELSIFSYKSQVSNFLMQQQAVRLASHKKMAPKSEITLQQVGDYNTIHAFSTHVSADIKYYQVGNFNNIESVNAIADVSEELIQEGNNNAVYSYAYGNVTYDNFKLLQKGDDLLLERFGVNSLSNNIKIKMQGTAKTLVIRSF</sequence>
<comment type="caution">
    <text evidence="2">The sequence shown here is derived from an EMBL/GenBank/DDBJ whole genome shotgun (WGS) entry which is preliminary data.</text>
</comment>
<protein>
    <recommendedName>
        <fullName evidence="4">Curlin associated repeat-containing protein</fullName>
    </recommendedName>
</protein>
<evidence type="ECO:0000256" key="1">
    <source>
        <dbReference type="SAM" id="SignalP"/>
    </source>
</evidence>
<evidence type="ECO:0000313" key="3">
    <source>
        <dbReference type="Proteomes" id="UP001500954"/>
    </source>
</evidence>
<dbReference type="RefSeq" id="WP_345008066.1">
    <property type="nucleotide sequence ID" value="NZ_BAABCY010000105.1"/>
</dbReference>
<evidence type="ECO:0008006" key="4">
    <source>
        <dbReference type="Google" id="ProtNLM"/>
    </source>
</evidence>
<name>A0ABP6YQS7_9FLAO</name>